<accession>A0A0P1E3E4</accession>
<keyword evidence="5" id="KW-1185">Reference proteome</keyword>
<dbReference type="PROSITE" id="PS51898">
    <property type="entry name" value="TYR_RECOMBINASE"/>
    <property type="match status" value="1"/>
</dbReference>
<dbReference type="GO" id="GO:0015074">
    <property type="term" value="P:DNA integration"/>
    <property type="evidence" value="ECO:0007669"/>
    <property type="project" value="UniProtKB-KW"/>
</dbReference>
<dbReference type="GO" id="GO:0006310">
    <property type="term" value="P:DNA recombination"/>
    <property type="evidence" value="ECO:0007669"/>
    <property type="project" value="UniProtKB-KW"/>
</dbReference>
<dbReference type="InterPro" id="IPR011010">
    <property type="entry name" value="DNA_brk_join_enz"/>
</dbReference>
<dbReference type="PANTHER" id="PTHR30349:SF82">
    <property type="entry name" value="INTEGRASE_RECOMBINASE YOEC-RELATED"/>
    <property type="match status" value="1"/>
</dbReference>
<dbReference type="RefSeq" id="WP_058272910.1">
    <property type="nucleotide sequence ID" value="NZ_CYPS01000029.1"/>
</dbReference>
<dbReference type="PANTHER" id="PTHR30349">
    <property type="entry name" value="PHAGE INTEGRASE-RELATED"/>
    <property type="match status" value="1"/>
</dbReference>
<name>A0A0P1E3E4_9RHOB</name>
<dbReference type="Pfam" id="PF00589">
    <property type="entry name" value="Phage_integrase"/>
    <property type="match status" value="1"/>
</dbReference>
<evidence type="ECO:0000313" key="4">
    <source>
        <dbReference type="EMBL" id="CUH42846.1"/>
    </source>
</evidence>
<dbReference type="AlphaFoldDB" id="A0A0P1E3E4"/>
<dbReference type="SUPFAM" id="SSF56349">
    <property type="entry name" value="DNA breaking-rejoining enzymes"/>
    <property type="match status" value="1"/>
</dbReference>
<dbReference type="InterPro" id="IPR002104">
    <property type="entry name" value="Integrase_catalytic"/>
</dbReference>
<evidence type="ECO:0000313" key="5">
    <source>
        <dbReference type="Proteomes" id="UP000050786"/>
    </source>
</evidence>
<keyword evidence="2" id="KW-0233">DNA recombination</keyword>
<evidence type="ECO:0000256" key="2">
    <source>
        <dbReference type="ARBA" id="ARBA00023172"/>
    </source>
</evidence>
<reference evidence="5" key="1">
    <citation type="submission" date="2015-09" db="EMBL/GenBank/DDBJ databases">
        <authorList>
            <person name="Rodrigo-Torres L."/>
            <person name="Arahal D.R."/>
        </authorList>
    </citation>
    <scope>NUCLEOTIDE SEQUENCE [LARGE SCALE GENOMIC DNA]</scope>
    <source>
        <strain evidence="5">CECT 4293</strain>
    </source>
</reference>
<dbReference type="Gene3D" id="1.10.443.10">
    <property type="entry name" value="Intergrase catalytic core"/>
    <property type="match status" value="1"/>
</dbReference>
<dbReference type="InterPro" id="IPR013762">
    <property type="entry name" value="Integrase-like_cat_sf"/>
</dbReference>
<gene>
    <name evidence="4" type="ORF">RUM4293_01735</name>
</gene>
<dbReference type="Proteomes" id="UP000050786">
    <property type="component" value="Unassembled WGS sequence"/>
</dbReference>
<evidence type="ECO:0000256" key="1">
    <source>
        <dbReference type="ARBA" id="ARBA00022908"/>
    </source>
</evidence>
<dbReference type="InterPro" id="IPR050090">
    <property type="entry name" value="Tyrosine_recombinase_XerCD"/>
</dbReference>
<sequence length="210" mass="24011">MSKSLLPVVTTRRPPWNKGRLVGQKRPLQSKQVWAIRARLELANKLRDLALFNLAIDSKLRGCDLVRLRVNDLAFGNSVRDRVSVVQRKTAKPVQFEVTENTREVVSQWVSSQYMHGQRYLFPSRMHALPHLSTRQYARLVREWVSAIGLDPSSYGTHSLRRTKAALIYRKTGNLRAVQLLLGHSKVDSTVRYLGVELEDALSIAERIDL</sequence>
<feature type="domain" description="Tyr recombinase" evidence="3">
    <location>
        <begin position="23"/>
        <end position="206"/>
    </location>
</feature>
<dbReference type="GO" id="GO:0003677">
    <property type="term" value="F:DNA binding"/>
    <property type="evidence" value="ECO:0007669"/>
    <property type="project" value="InterPro"/>
</dbReference>
<protein>
    <submittedName>
        <fullName evidence="4">Site-specific tyrosine recombinase XerC</fullName>
    </submittedName>
</protein>
<keyword evidence="1" id="KW-0229">DNA integration</keyword>
<dbReference type="EMBL" id="CYPS01000029">
    <property type="protein sequence ID" value="CUH42846.1"/>
    <property type="molecule type" value="Genomic_DNA"/>
</dbReference>
<proteinExistence type="predicted"/>
<evidence type="ECO:0000259" key="3">
    <source>
        <dbReference type="PROSITE" id="PS51898"/>
    </source>
</evidence>
<organism evidence="4 5">
    <name type="scientific">Ruegeria atlantica</name>
    <dbReference type="NCBI Taxonomy" id="81569"/>
    <lineage>
        <taxon>Bacteria</taxon>
        <taxon>Pseudomonadati</taxon>
        <taxon>Pseudomonadota</taxon>
        <taxon>Alphaproteobacteria</taxon>
        <taxon>Rhodobacterales</taxon>
        <taxon>Roseobacteraceae</taxon>
        <taxon>Ruegeria</taxon>
    </lineage>
</organism>